<dbReference type="Pfam" id="PF05544">
    <property type="entry name" value="Pro_racemase"/>
    <property type="match status" value="1"/>
</dbReference>
<evidence type="ECO:0000313" key="3">
    <source>
        <dbReference type="Proteomes" id="UP001416858"/>
    </source>
</evidence>
<dbReference type="SUPFAM" id="SSF54506">
    <property type="entry name" value="Diaminopimelate epimerase-like"/>
    <property type="match status" value="1"/>
</dbReference>
<reference evidence="2 3" key="1">
    <citation type="submission" date="2024-02" db="EMBL/GenBank/DDBJ databases">
        <title>Rhodopirellula caenicola NBRC 110016.</title>
        <authorList>
            <person name="Ichikawa N."/>
            <person name="Katano-Makiyama Y."/>
            <person name="Hidaka K."/>
        </authorList>
    </citation>
    <scope>NUCLEOTIDE SEQUENCE [LARGE SCALE GENOMIC DNA]</scope>
    <source>
        <strain evidence="2 3">NBRC 110016</strain>
    </source>
</reference>
<accession>A0ABP9VXB2</accession>
<organism evidence="2 3">
    <name type="scientific">Novipirellula caenicola</name>
    <dbReference type="NCBI Taxonomy" id="1536901"/>
    <lineage>
        <taxon>Bacteria</taxon>
        <taxon>Pseudomonadati</taxon>
        <taxon>Planctomycetota</taxon>
        <taxon>Planctomycetia</taxon>
        <taxon>Pirellulales</taxon>
        <taxon>Pirellulaceae</taxon>
        <taxon>Novipirellula</taxon>
    </lineage>
</organism>
<dbReference type="SFLD" id="SFLDS00028">
    <property type="entry name" value="Proline_Racemase"/>
    <property type="match status" value="1"/>
</dbReference>
<dbReference type="RefSeq" id="WP_345687123.1">
    <property type="nucleotide sequence ID" value="NZ_BAABRO010000016.1"/>
</dbReference>
<dbReference type="Proteomes" id="UP001416858">
    <property type="component" value="Unassembled WGS sequence"/>
</dbReference>
<evidence type="ECO:0000313" key="2">
    <source>
        <dbReference type="EMBL" id="GAA5509774.1"/>
    </source>
</evidence>
<gene>
    <name evidence="2" type="ORF">Rcae01_05277</name>
</gene>
<protein>
    <submittedName>
        <fullName evidence="2">4-hydroxyproline 2-epimerase</fullName>
    </submittedName>
</protein>
<dbReference type="InterPro" id="IPR008794">
    <property type="entry name" value="Pro_racemase_fam"/>
</dbReference>
<dbReference type="PANTHER" id="PTHR33442">
    <property type="entry name" value="TRANS-3-HYDROXY-L-PROLINE DEHYDRATASE"/>
    <property type="match status" value="1"/>
</dbReference>
<dbReference type="PANTHER" id="PTHR33442:SF1">
    <property type="entry name" value="TRANS-3-HYDROXY-L-PROLINE DEHYDRATASE"/>
    <property type="match status" value="1"/>
</dbReference>
<comment type="caution">
    <text evidence="2">The sequence shown here is derived from an EMBL/GenBank/DDBJ whole genome shotgun (WGS) entry which is preliminary data.</text>
</comment>
<dbReference type="EMBL" id="BAABRO010000016">
    <property type="protein sequence ID" value="GAA5509774.1"/>
    <property type="molecule type" value="Genomic_DNA"/>
</dbReference>
<proteinExistence type="inferred from homology"/>
<keyword evidence="3" id="KW-1185">Reference proteome</keyword>
<dbReference type="Gene3D" id="3.10.310.10">
    <property type="entry name" value="Diaminopimelate Epimerase, Chain A, domain 1"/>
    <property type="match status" value="2"/>
</dbReference>
<evidence type="ECO:0000256" key="1">
    <source>
        <dbReference type="ARBA" id="ARBA00007529"/>
    </source>
</evidence>
<comment type="similarity">
    <text evidence="1">Belongs to the proline racemase family.</text>
</comment>
<dbReference type="PIRSF" id="PIRSF029792">
    <property type="entry name" value="Pro_racemase"/>
    <property type="match status" value="1"/>
</dbReference>
<sequence>MKVSAPKVERISTVDSHTCGEPTRTIVSGGPDLGKGTLIQRQQRFAKEFDHYRTAVINEPRGSDVLVGALLCKPTNPEFAGAVIFFNNTGYLGMCGHGAIGVAATLAYLGRIGPGYHQLETSVGVIGFELDEDMHRVTVENVPSYRYRKAVAVEVPGFGQVVGDIAWGGNWFFLVRSESAQIRPQHLDELLAFTKAIRKALDDQGITGHGGKVIDHIELYWDSETNDGRNFVLCPGGQWDRSPCGTGTSVKLACLAADGELAAGERWHQESIIGTYFEANYRLATDEEIKQLGNIGLDPKQTVDDSVAASAGIIVPSVTGEASVTAESQLLLDPDDAFRYGIPV</sequence>
<name>A0ABP9VXB2_9BACT</name>